<dbReference type="EMBL" id="CACVAS010000036">
    <property type="protein sequence ID" value="CAA6805122.1"/>
    <property type="molecule type" value="Genomic_DNA"/>
</dbReference>
<evidence type="ECO:0000313" key="6">
    <source>
        <dbReference type="EMBL" id="CAA6805122.1"/>
    </source>
</evidence>
<evidence type="ECO:0000256" key="4">
    <source>
        <dbReference type="ARBA" id="ARBA00023136"/>
    </source>
</evidence>
<sequence>MENLSLADFTYFDMAIAAIILLLAIKGFLHGFIKELFSLVGLVGGVYFASRLSEDAAAFIDTNFLHLENTSLLKLIGFISILIIIWLSATIIGAIIAKITSGKEVGFFSRVFGFVTSGLKYFLIFGLIFTALSNVKLVKDNLGDYVKDSILYPHLTTAGAYLINLDENTQINETATTTIDTVEKNIEKAVDTTQEAATEVQDTVITPDSINTERN</sequence>
<dbReference type="InterPro" id="IPR052719">
    <property type="entry name" value="CvpA-like"/>
</dbReference>
<evidence type="ECO:0000256" key="2">
    <source>
        <dbReference type="ARBA" id="ARBA00022692"/>
    </source>
</evidence>
<proteinExistence type="predicted"/>
<feature type="transmembrane region" description="Helical" evidence="5">
    <location>
        <begin position="12"/>
        <end position="29"/>
    </location>
</feature>
<comment type="subcellular location">
    <subcellularLocation>
        <location evidence="1">Membrane</location>
        <topology evidence="1">Multi-pass membrane protein</topology>
    </subcellularLocation>
</comment>
<evidence type="ECO:0000256" key="1">
    <source>
        <dbReference type="ARBA" id="ARBA00004141"/>
    </source>
</evidence>
<dbReference type="Pfam" id="PF02674">
    <property type="entry name" value="Colicin_V"/>
    <property type="match status" value="1"/>
</dbReference>
<dbReference type="AlphaFoldDB" id="A0A6S6S633"/>
<accession>A0A6S6S633</accession>
<protein>
    <submittedName>
        <fullName evidence="6">Colicin V production protein</fullName>
    </submittedName>
</protein>
<keyword evidence="3 5" id="KW-1133">Transmembrane helix</keyword>
<dbReference type="PANTHER" id="PTHR36926">
    <property type="entry name" value="COLICIN V PRODUCTION PROTEIN"/>
    <property type="match status" value="1"/>
</dbReference>
<keyword evidence="2 5" id="KW-0812">Transmembrane</keyword>
<feature type="transmembrane region" description="Helical" evidence="5">
    <location>
        <begin position="111"/>
        <end position="132"/>
    </location>
</feature>
<evidence type="ECO:0000256" key="3">
    <source>
        <dbReference type="ARBA" id="ARBA00022989"/>
    </source>
</evidence>
<dbReference type="PANTHER" id="PTHR36926:SF1">
    <property type="entry name" value="COLICIN V PRODUCTION PROTEIN"/>
    <property type="match status" value="1"/>
</dbReference>
<dbReference type="GO" id="GO:0016020">
    <property type="term" value="C:membrane"/>
    <property type="evidence" value="ECO:0007669"/>
    <property type="project" value="UniProtKB-SubCell"/>
</dbReference>
<dbReference type="InterPro" id="IPR003825">
    <property type="entry name" value="Colicin-V_CvpA"/>
</dbReference>
<keyword evidence="4 5" id="KW-0472">Membrane</keyword>
<feature type="transmembrane region" description="Helical" evidence="5">
    <location>
        <begin position="72"/>
        <end position="99"/>
    </location>
</feature>
<name>A0A6S6S633_9BACT</name>
<reference evidence="6" key="1">
    <citation type="submission" date="2020-01" db="EMBL/GenBank/DDBJ databases">
        <authorList>
            <person name="Meier V. D."/>
            <person name="Meier V D."/>
        </authorList>
    </citation>
    <scope>NUCLEOTIDE SEQUENCE</scope>
    <source>
        <strain evidence="6">HLG_WM_MAG_01</strain>
    </source>
</reference>
<evidence type="ECO:0000256" key="5">
    <source>
        <dbReference type="SAM" id="Phobius"/>
    </source>
</evidence>
<dbReference type="GO" id="GO:0009403">
    <property type="term" value="P:toxin biosynthetic process"/>
    <property type="evidence" value="ECO:0007669"/>
    <property type="project" value="InterPro"/>
</dbReference>
<organism evidence="6">
    <name type="scientific">uncultured Sulfurovum sp</name>
    <dbReference type="NCBI Taxonomy" id="269237"/>
    <lineage>
        <taxon>Bacteria</taxon>
        <taxon>Pseudomonadati</taxon>
        <taxon>Campylobacterota</taxon>
        <taxon>Epsilonproteobacteria</taxon>
        <taxon>Campylobacterales</taxon>
        <taxon>Sulfurovaceae</taxon>
        <taxon>Sulfurovum</taxon>
        <taxon>environmental samples</taxon>
    </lineage>
</organism>
<gene>
    <name evidence="6" type="ORF">HELGO_WM2959</name>
</gene>